<dbReference type="InterPro" id="IPR001433">
    <property type="entry name" value="OxRdtase_FAD/NAD-bd"/>
</dbReference>
<sequence length="273" mass="30543">MMYSLTPNRIEIIDFYDDGEDTRHYHFRLLEDAPAWLRAQSGQFFMLCVPGVGEAPFTFTELPDESGHFRALVRKMGQVTHALFTKASGEVLGARGPFGQGWLTNDLADKKVLVIGGGCGMAPLVSTVDSLIEQDSYEELVVMYATRSKNTLMLNPERERWQHHVPIFNVVENISGLEGQGYYRGTALSVLPKVLETFAELPDRALISGPEPMMHSVVGCLLHHGMSEDAIYLSLERRMHCAVGLCGHCYLKNHYVCKQGPTFRWSDAKGLFS</sequence>
<organism evidence="2 3">
    <name type="scientific">Vibrio japonicus</name>
    <dbReference type="NCBI Taxonomy" id="1824638"/>
    <lineage>
        <taxon>Bacteria</taxon>
        <taxon>Pseudomonadati</taxon>
        <taxon>Pseudomonadota</taxon>
        <taxon>Gammaproteobacteria</taxon>
        <taxon>Vibrionales</taxon>
        <taxon>Vibrionaceae</taxon>
        <taxon>Vibrio</taxon>
    </lineage>
</organism>
<evidence type="ECO:0000259" key="1">
    <source>
        <dbReference type="PROSITE" id="PS51384"/>
    </source>
</evidence>
<proteinExistence type="predicted"/>
<dbReference type="SUPFAM" id="SSF52343">
    <property type="entry name" value="Ferredoxin reductase-like, C-terminal NADP-linked domain"/>
    <property type="match status" value="1"/>
</dbReference>
<dbReference type="InterPro" id="IPR017938">
    <property type="entry name" value="Riboflavin_synthase-like_b-brl"/>
</dbReference>
<protein>
    <submittedName>
        <fullName evidence="2">FAD-binding oxidoreductase</fullName>
    </submittedName>
</protein>
<dbReference type="InterPro" id="IPR019480">
    <property type="entry name" value="Dihydroorotate_DH_Fe-S-bd"/>
</dbReference>
<dbReference type="PROSITE" id="PS51384">
    <property type="entry name" value="FAD_FR"/>
    <property type="match status" value="1"/>
</dbReference>
<dbReference type="InterPro" id="IPR050353">
    <property type="entry name" value="PyrK_electron_transfer"/>
</dbReference>
<dbReference type="Pfam" id="PF00970">
    <property type="entry name" value="FAD_binding_6"/>
    <property type="match status" value="1"/>
</dbReference>
<gene>
    <name evidence="2" type="ORF">NP165_14550</name>
</gene>
<dbReference type="Gene3D" id="2.40.30.10">
    <property type="entry name" value="Translation factors"/>
    <property type="match status" value="1"/>
</dbReference>
<dbReference type="SUPFAM" id="SSF63380">
    <property type="entry name" value="Riboflavin synthase domain-like"/>
    <property type="match status" value="1"/>
</dbReference>
<dbReference type="Pfam" id="PF10418">
    <property type="entry name" value="DHODB_Fe-S_bind"/>
    <property type="match status" value="1"/>
</dbReference>
<evidence type="ECO:0000313" key="3">
    <source>
        <dbReference type="Proteomes" id="UP001058602"/>
    </source>
</evidence>
<dbReference type="Proteomes" id="UP001058602">
    <property type="component" value="Chromosome 2"/>
</dbReference>
<dbReference type="InterPro" id="IPR008333">
    <property type="entry name" value="Cbr1-like_FAD-bd_dom"/>
</dbReference>
<dbReference type="PRINTS" id="PR00410">
    <property type="entry name" value="PHEHYDRXLASE"/>
</dbReference>
<evidence type="ECO:0000313" key="2">
    <source>
        <dbReference type="EMBL" id="UUM32781.1"/>
    </source>
</evidence>
<dbReference type="PIRSF" id="PIRSF006816">
    <property type="entry name" value="Cyc3_hyd_g"/>
    <property type="match status" value="1"/>
</dbReference>
<accession>A0ABY5LPI0</accession>
<dbReference type="PANTHER" id="PTHR43513:SF3">
    <property type="entry name" value="DIHYDROOROTATE DEHYDROGENASE B (NAD(+)), ELECTRON TRANSFER SUBUNIT-RELATED"/>
    <property type="match status" value="1"/>
</dbReference>
<dbReference type="Pfam" id="PF00175">
    <property type="entry name" value="NAD_binding_1"/>
    <property type="match status" value="1"/>
</dbReference>
<dbReference type="InterPro" id="IPR017927">
    <property type="entry name" value="FAD-bd_FR_type"/>
</dbReference>
<dbReference type="PANTHER" id="PTHR43513">
    <property type="entry name" value="DIHYDROOROTATE DEHYDROGENASE B (NAD(+)), ELECTRON TRANSFER SUBUNIT"/>
    <property type="match status" value="1"/>
</dbReference>
<dbReference type="Gene3D" id="3.40.50.80">
    <property type="entry name" value="Nucleotide-binding domain of ferredoxin-NADP reductase (FNR) module"/>
    <property type="match status" value="1"/>
</dbReference>
<dbReference type="RefSeq" id="WP_257086448.1">
    <property type="nucleotide sequence ID" value="NZ_CP102097.1"/>
</dbReference>
<feature type="domain" description="FAD-binding FR-type" evidence="1">
    <location>
        <begin position="1"/>
        <end position="104"/>
    </location>
</feature>
<dbReference type="InterPro" id="IPR039261">
    <property type="entry name" value="FNR_nucleotide-bd"/>
</dbReference>
<dbReference type="EMBL" id="CP102097">
    <property type="protein sequence ID" value="UUM32781.1"/>
    <property type="molecule type" value="Genomic_DNA"/>
</dbReference>
<dbReference type="InterPro" id="IPR012165">
    <property type="entry name" value="Cyt_c3_hydrogenase_gsu"/>
</dbReference>
<keyword evidence="3" id="KW-1185">Reference proteome</keyword>
<name>A0ABY5LPI0_9VIBR</name>
<reference evidence="2" key="1">
    <citation type="submission" date="2022-07" db="EMBL/GenBank/DDBJ databases">
        <title>Complete genome of Vibrio japonicus strain JCM 31412T and phylogenomic assessment of the Nereis clade of the genus Vibrio.</title>
        <authorList>
            <person name="Shlafstein M.D."/>
            <person name="Emsley S.A."/>
            <person name="Ushijima B."/>
            <person name="Videau P."/>
            <person name="Saw J.H."/>
        </authorList>
    </citation>
    <scope>NUCLEOTIDE SEQUENCE</scope>
    <source>
        <strain evidence="2">JCM 31412</strain>
    </source>
</reference>